<name>A0A0H0XL84_9SPHN</name>
<evidence type="ECO:0000256" key="1">
    <source>
        <dbReference type="SAM" id="SignalP"/>
    </source>
</evidence>
<feature type="chain" id="PRO_5002589835" evidence="1">
    <location>
        <begin position="19"/>
        <end position="86"/>
    </location>
</feature>
<dbReference type="PATRIC" id="fig|874156.12.peg.2761"/>
<organism evidence="2 3">
    <name type="scientific">Aurantiacibacter marinus</name>
    <dbReference type="NCBI Taxonomy" id="874156"/>
    <lineage>
        <taxon>Bacteria</taxon>
        <taxon>Pseudomonadati</taxon>
        <taxon>Pseudomonadota</taxon>
        <taxon>Alphaproteobacteria</taxon>
        <taxon>Sphingomonadales</taxon>
        <taxon>Erythrobacteraceae</taxon>
        <taxon>Aurantiacibacter</taxon>
    </lineage>
</organism>
<dbReference type="AlphaFoldDB" id="A0A0H0XL84"/>
<accession>A0A0H0XL84</accession>
<reference evidence="2 3" key="1">
    <citation type="submission" date="2015-04" db="EMBL/GenBank/DDBJ databases">
        <title>The draft genome sequence of Erythrobacter marinus HWDM-33.</title>
        <authorList>
            <person name="Zhuang L."/>
            <person name="Liu Y."/>
            <person name="Shao Z."/>
        </authorList>
    </citation>
    <scope>NUCLEOTIDE SEQUENCE [LARGE SCALE GENOMIC DNA]</scope>
    <source>
        <strain evidence="2 3">HWDM-33</strain>
    </source>
</reference>
<sequence length="86" mass="9019">MLRQLLTLLAVISGFTLAAEPVSAADASLISIAAAEQADCIAVVSTPVQLRQKSPVGDVPQAWPCATEPAIEPVPSVRIQVDRARE</sequence>
<dbReference type="Proteomes" id="UP000053455">
    <property type="component" value="Unassembled WGS sequence"/>
</dbReference>
<gene>
    <name evidence="2" type="ORF">AAV99_13390</name>
</gene>
<evidence type="ECO:0000313" key="2">
    <source>
        <dbReference type="EMBL" id="KLI62776.1"/>
    </source>
</evidence>
<feature type="signal peptide" evidence="1">
    <location>
        <begin position="1"/>
        <end position="18"/>
    </location>
</feature>
<dbReference type="STRING" id="874156.GCA_001021555_02442"/>
<comment type="caution">
    <text evidence="2">The sequence shown here is derived from an EMBL/GenBank/DDBJ whole genome shotgun (WGS) entry which is preliminary data.</text>
</comment>
<evidence type="ECO:0000313" key="3">
    <source>
        <dbReference type="Proteomes" id="UP000053455"/>
    </source>
</evidence>
<proteinExistence type="predicted"/>
<keyword evidence="1" id="KW-0732">Signal</keyword>
<protein>
    <submittedName>
        <fullName evidence="2">Uncharacterized protein</fullName>
    </submittedName>
</protein>
<keyword evidence="3" id="KW-1185">Reference proteome</keyword>
<dbReference type="EMBL" id="LBHU01000005">
    <property type="protein sequence ID" value="KLI62776.1"/>
    <property type="molecule type" value="Genomic_DNA"/>
</dbReference>